<keyword evidence="6" id="KW-0009">Actin-binding</keyword>
<dbReference type="Pfam" id="PF00241">
    <property type="entry name" value="Cofilin_ADF"/>
    <property type="match status" value="2"/>
</dbReference>
<evidence type="ECO:0000256" key="6">
    <source>
        <dbReference type="ARBA" id="ARBA00023203"/>
    </source>
</evidence>
<dbReference type="CDD" id="cd11284">
    <property type="entry name" value="ADF_Twf-C_like"/>
    <property type="match status" value="1"/>
</dbReference>
<dbReference type="STRING" id="264951.A0A443HS69"/>
<dbReference type="InterPro" id="IPR002108">
    <property type="entry name" value="ADF-H"/>
</dbReference>
<evidence type="ECO:0000259" key="12">
    <source>
        <dbReference type="PROSITE" id="PS51263"/>
    </source>
</evidence>
<dbReference type="SUPFAM" id="SSF55753">
    <property type="entry name" value="Actin depolymerizing proteins"/>
    <property type="match status" value="2"/>
</dbReference>
<dbReference type="CDD" id="cd11285">
    <property type="entry name" value="ADF_Twf-N_like"/>
    <property type="match status" value="1"/>
</dbReference>
<keyword evidence="14" id="KW-1185">Reference proteome</keyword>
<dbReference type="InterPro" id="IPR029006">
    <property type="entry name" value="ADF-H/Gelsolin-like_dom_sf"/>
</dbReference>
<proteinExistence type="inferred from homology"/>
<gene>
    <name evidence="13" type="ORF">C8Q69DRAFT_522047</name>
</gene>
<evidence type="ECO:0000256" key="1">
    <source>
        <dbReference type="ARBA" id="ARBA00004245"/>
    </source>
</evidence>
<dbReference type="GO" id="GO:0005938">
    <property type="term" value="C:cell cortex"/>
    <property type="evidence" value="ECO:0007669"/>
    <property type="project" value="UniProtKB-SubCell"/>
</dbReference>
<comment type="caution">
    <text evidence="13">The sequence shown here is derived from an EMBL/GenBank/DDBJ whole genome shotgun (WGS) entry which is preliminary data.</text>
</comment>
<feature type="region of interest" description="Disordered" evidence="11">
    <location>
        <begin position="136"/>
        <end position="160"/>
    </location>
</feature>
<dbReference type="VEuPathDB" id="FungiDB:C8Q69DRAFT_522047"/>
<dbReference type="Proteomes" id="UP000283841">
    <property type="component" value="Unassembled WGS sequence"/>
</dbReference>
<feature type="domain" description="ADF-H" evidence="12">
    <location>
        <begin position="4"/>
        <end position="141"/>
    </location>
</feature>
<evidence type="ECO:0000256" key="8">
    <source>
        <dbReference type="ARBA" id="ARBA00038532"/>
    </source>
</evidence>
<dbReference type="GO" id="GO:0030042">
    <property type="term" value="P:actin filament depolymerization"/>
    <property type="evidence" value="ECO:0007669"/>
    <property type="project" value="TreeGrafter"/>
</dbReference>
<keyword evidence="5" id="KW-0677">Repeat</keyword>
<comment type="function">
    <text evidence="9">Actin-binding protein involved in motile and morphological processes. Inhibits actin polymerization, likely by sequestering G-actin.</text>
</comment>
<dbReference type="PANTHER" id="PTHR13759">
    <property type="entry name" value="TWINFILIN"/>
    <property type="match status" value="1"/>
</dbReference>
<feature type="compositionally biased region" description="Basic and acidic residues" evidence="11">
    <location>
        <begin position="136"/>
        <end position="146"/>
    </location>
</feature>
<feature type="domain" description="ADF-H" evidence="12">
    <location>
        <begin position="203"/>
        <end position="332"/>
    </location>
</feature>
<feature type="compositionally biased region" description="Basic residues" evidence="11">
    <location>
        <begin position="342"/>
        <end position="351"/>
    </location>
</feature>
<dbReference type="EMBL" id="RCNU01000007">
    <property type="protein sequence ID" value="RWQ94644.1"/>
    <property type="molecule type" value="Genomic_DNA"/>
</dbReference>
<reference evidence="13 14" key="1">
    <citation type="journal article" date="2018" name="Front. Microbiol.">
        <title>Genomic and genetic insights into a cosmopolitan fungus, Paecilomyces variotii (Eurotiales).</title>
        <authorList>
            <person name="Urquhart A.S."/>
            <person name="Mondo S.J."/>
            <person name="Makela M.R."/>
            <person name="Hane J.K."/>
            <person name="Wiebenga A."/>
            <person name="He G."/>
            <person name="Mihaltcheva S."/>
            <person name="Pangilinan J."/>
            <person name="Lipzen A."/>
            <person name="Barry K."/>
            <person name="de Vries R.P."/>
            <person name="Grigoriev I.V."/>
            <person name="Idnurm A."/>
        </authorList>
    </citation>
    <scope>NUCLEOTIDE SEQUENCE [LARGE SCALE GENOMIC DNA]</scope>
    <source>
        <strain evidence="13 14">CBS 101075</strain>
    </source>
</reference>
<evidence type="ECO:0000256" key="9">
    <source>
        <dbReference type="ARBA" id="ARBA00056419"/>
    </source>
</evidence>
<dbReference type="FunFam" id="3.40.20.10:FF:000042">
    <property type="entry name" value="Actin depolymerizing protein"/>
    <property type="match status" value="1"/>
</dbReference>
<dbReference type="GO" id="GO:0051015">
    <property type="term" value="F:actin filament binding"/>
    <property type="evidence" value="ECO:0007669"/>
    <property type="project" value="TreeGrafter"/>
</dbReference>
<dbReference type="OrthoDB" id="10006997at2759"/>
<dbReference type="AlphaFoldDB" id="A0A443HS69"/>
<feature type="compositionally biased region" description="Basic and acidic residues" evidence="11">
    <location>
        <begin position="323"/>
        <end position="340"/>
    </location>
</feature>
<dbReference type="FunFam" id="3.40.20.10:FF:000007">
    <property type="entry name" value="Twinfilin-1 isoform 1"/>
    <property type="match status" value="1"/>
</dbReference>
<organism evidence="13 14">
    <name type="scientific">Byssochlamys spectabilis</name>
    <name type="common">Paecilomyces variotii</name>
    <dbReference type="NCBI Taxonomy" id="264951"/>
    <lineage>
        <taxon>Eukaryota</taxon>
        <taxon>Fungi</taxon>
        <taxon>Dikarya</taxon>
        <taxon>Ascomycota</taxon>
        <taxon>Pezizomycotina</taxon>
        <taxon>Eurotiomycetes</taxon>
        <taxon>Eurotiomycetidae</taxon>
        <taxon>Eurotiales</taxon>
        <taxon>Thermoascaceae</taxon>
        <taxon>Paecilomyces</taxon>
    </lineage>
</organism>
<evidence type="ECO:0000256" key="5">
    <source>
        <dbReference type="ARBA" id="ARBA00022737"/>
    </source>
</evidence>
<evidence type="ECO:0000256" key="7">
    <source>
        <dbReference type="ARBA" id="ARBA00023212"/>
    </source>
</evidence>
<evidence type="ECO:0000313" key="13">
    <source>
        <dbReference type="EMBL" id="RWQ94644.1"/>
    </source>
</evidence>
<dbReference type="GeneID" id="39602811"/>
<dbReference type="GO" id="GO:0003785">
    <property type="term" value="F:actin monomer binding"/>
    <property type="evidence" value="ECO:0007669"/>
    <property type="project" value="TreeGrafter"/>
</dbReference>
<keyword evidence="4" id="KW-0963">Cytoplasm</keyword>
<accession>A0A443HS69</accession>
<evidence type="ECO:0000256" key="3">
    <source>
        <dbReference type="ARBA" id="ARBA00009557"/>
    </source>
</evidence>
<dbReference type="Gene3D" id="3.40.20.10">
    <property type="entry name" value="Severin"/>
    <property type="match status" value="2"/>
</dbReference>
<dbReference type="RefSeq" id="XP_028484289.1">
    <property type="nucleotide sequence ID" value="XM_028633534.1"/>
</dbReference>
<dbReference type="SMART" id="SM00102">
    <property type="entry name" value="ADF"/>
    <property type="match status" value="2"/>
</dbReference>
<name>A0A443HS69_BYSSP</name>
<evidence type="ECO:0000256" key="2">
    <source>
        <dbReference type="ARBA" id="ARBA00004544"/>
    </source>
</evidence>
<keyword evidence="7" id="KW-0206">Cytoskeleton</keyword>
<dbReference type="GO" id="GO:0051016">
    <property type="term" value="P:barbed-end actin filament capping"/>
    <property type="evidence" value="ECO:0007669"/>
    <property type="project" value="TreeGrafter"/>
</dbReference>
<feature type="region of interest" description="Disordered" evidence="11">
    <location>
        <begin position="313"/>
        <end position="351"/>
    </location>
</feature>
<dbReference type="PANTHER" id="PTHR13759:SF1">
    <property type="entry name" value="TWINFILIN"/>
    <property type="match status" value="1"/>
</dbReference>
<comment type="subunit">
    <text evidence="8">Interacts with G-actin; ADP-actin form.</text>
</comment>
<evidence type="ECO:0000313" key="14">
    <source>
        <dbReference type="Proteomes" id="UP000283841"/>
    </source>
</evidence>
<evidence type="ECO:0000256" key="11">
    <source>
        <dbReference type="SAM" id="MobiDB-lite"/>
    </source>
</evidence>
<dbReference type="PROSITE" id="PS51263">
    <property type="entry name" value="ADF_H"/>
    <property type="match status" value="2"/>
</dbReference>
<evidence type="ECO:0000256" key="10">
    <source>
        <dbReference type="ARBA" id="ARBA00069496"/>
    </source>
</evidence>
<dbReference type="InterPro" id="IPR028458">
    <property type="entry name" value="Twinfilin"/>
</dbReference>
<sequence>MQSGIAVSSELHDAFNAFTSDSSLFCLPITITSESLTPLPAIPFSSPNAFYPSLPQLSSVLQPKTPLYLIFRRPDTEGEGEGASLAALTYIPSNAGVRAKTLFASTRATFVRELGSEKFSESIFATDEEEVIGEEAWRERDAEKSGKSNGGNGRFRREDLMDEKERELEAVRRAEEEARHGTIGRDVGIGGSLAASGGGATGGMNVKMPVDEEAKAALKSLQQGGMVQLAIDIPTETIKLADSDSSVSPASLSGRLPESSPRYTLYHYPDSDAIIFIYTCPSGSSIKERMLYASTRRVAIDIAEAEGLNVAKKIEGSSPDEITEARLHEEVHPPQDDGPRRGFARPRRPGR</sequence>
<comment type="similarity">
    <text evidence="3">Belongs to the actin-binding proteins ADF family. Twinfilin subfamily.</text>
</comment>
<evidence type="ECO:0000256" key="4">
    <source>
        <dbReference type="ARBA" id="ARBA00022490"/>
    </source>
</evidence>
<comment type="subcellular location">
    <subcellularLocation>
        <location evidence="2">Cytoplasm</location>
        <location evidence="2">Cell cortex</location>
    </subcellularLocation>
    <subcellularLocation>
        <location evidence="1">Cytoplasm</location>
        <location evidence="1">Cytoskeleton</location>
    </subcellularLocation>
</comment>
<protein>
    <recommendedName>
        <fullName evidence="10">Twinfilin</fullName>
    </recommendedName>
</protein>
<dbReference type="GO" id="GO:0005884">
    <property type="term" value="C:actin filament"/>
    <property type="evidence" value="ECO:0007669"/>
    <property type="project" value="TreeGrafter"/>
</dbReference>